<dbReference type="InterPro" id="IPR002491">
    <property type="entry name" value="ABC_transptr_periplasmic_BD"/>
</dbReference>
<evidence type="ECO:0000256" key="3">
    <source>
        <dbReference type="ARBA" id="ARBA00022448"/>
    </source>
</evidence>
<dbReference type="PANTHER" id="PTHR30532:SF24">
    <property type="entry name" value="FERRIC ENTEROBACTIN-BINDING PERIPLASMIC PROTEIN FEPB"/>
    <property type="match status" value="1"/>
</dbReference>
<keyword evidence="4" id="KW-0732">Signal</keyword>
<evidence type="ECO:0000256" key="4">
    <source>
        <dbReference type="ARBA" id="ARBA00022729"/>
    </source>
</evidence>
<name>A0A1G8P1K9_9NOCA</name>
<comment type="subcellular location">
    <subcellularLocation>
        <location evidence="1">Cell envelope</location>
    </subcellularLocation>
</comment>
<evidence type="ECO:0000313" key="5">
    <source>
        <dbReference type="EMBL" id="SDI86431.1"/>
    </source>
</evidence>
<dbReference type="SUPFAM" id="SSF53807">
    <property type="entry name" value="Helical backbone' metal receptor"/>
    <property type="match status" value="1"/>
</dbReference>
<evidence type="ECO:0000256" key="2">
    <source>
        <dbReference type="ARBA" id="ARBA00008814"/>
    </source>
</evidence>
<dbReference type="PANTHER" id="PTHR30532">
    <property type="entry name" value="IRON III DICITRATE-BINDING PERIPLASMIC PROTEIN"/>
    <property type="match status" value="1"/>
</dbReference>
<sequence>MTDNEIRTRPRRAVAVLVALLLGALALTACSADAAEEGSGSGTRVVSTAKGDVTIPAEPARIVALSSAITGYLYTLDAPVVATDTRSLGAEMVDGFPSQWAEKATAQGTTPLPGGDELNLEAIVEARPDLIIGGGQGFTSALADQAYDQLTKIAPTVLISPEITDWREQLTQVADAAGESDRVDGLIAAYDAKVEEVRESIEVPGTPVAYLLSLPSNEPTLIPQTAALPQTLAAVGLVPDDVTTKANDPDLYGTGDSFILSRELLSSTADAPVVFVIRLTGRTLDELAADPLYASLPAFADGNVYELPPTSYRSDYQGVMTTLDEVQRLFG</sequence>
<dbReference type="PROSITE" id="PS51257">
    <property type="entry name" value="PROKAR_LIPOPROTEIN"/>
    <property type="match status" value="1"/>
</dbReference>
<dbReference type="OrthoDB" id="9793175at2"/>
<dbReference type="Pfam" id="PF01497">
    <property type="entry name" value="Peripla_BP_2"/>
    <property type="match status" value="1"/>
</dbReference>
<comment type="similarity">
    <text evidence="2">Belongs to the bacterial solute-binding protein 8 family.</text>
</comment>
<dbReference type="AlphaFoldDB" id="A0A1G8P1K9"/>
<evidence type="ECO:0000313" key="6">
    <source>
        <dbReference type="Proteomes" id="UP000183263"/>
    </source>
</evidence>
<evidence type="ECO:0000256" key="1">
    <source>
        <dbReference type="ARBA" id="ARBA00004196"/>
    </source>
</evidence>
<dbReference type="GO" id="GO:1901678">
    <property type="term" value="P:iron coordination entity transport"/>
    <property type="evidence" value="ECO:0007669"/>
    <property type="project" value="UniProtKB-ARBA"/>
</dbReference>
<proteinExistence type="inferred from homology"/>
<dbReference type="PROSITE" id="PS50983">
    <property type="entry name" value="FE_B12_PBP"/>
    <property type="match status" value="1"/>
</dbReference>
<protein>
    <submittedName>
        <fullName evidence="5">Iron complex transport system substrate-binding protein</fullName>
    </submittedName>
</protein>
<reference evidence="5 6" key="1">
    <citation type="submission" date="2016-10" db="EMBL/GenBank/DDBJ databases">
        <authorList>
            <person name="de Groot N.N."/>
        </authorList>
    </citation>
    <scope>NUCLEOTIDE SEQUENCE [LARGE SCALE GENOMIC DNA]</scope>
    <source>
        <strain evidence="5 6">DSM 44892</strain>
    </source>
</reference>
<dbReference type="Gene3D" id="3.40.50.1980">
    <property type="entry name" value="Nitrogenase molybdenum iron protein domain"/>
    <property type="match status" value="2"/>
</dbReference>
<dbReference type="RefSeq" id="WP_072739105.1">
    <property type="nucleotide sequence ID" value="NZ_CP048813.1"/>
</dbReference>
<dbReference type="Proteomes" id="UP000183263">
    <property type="component" value="Unassembled WGS sequence"/>
</dbReference>
<dbReference type="GO" id="GO:0030288">
    <property type="term" value="C:outer membrane-bounded periplasmic space"/>
    <property type="evidence" value="ECO:0007669"/>
    <property type="project" value="TreeGrafter"/>
</dbReference>
<keyword evidence="6" id="KW-1185">Reference proteome</keyword>
<dbReference type="EMBL" id="FNDN01000012">
    <property type="protein sequence ID" value="SDI86431.1"/>
    <property type="molecule type" value="Genomic_DNA"/>
</dbReference>
<dbReference type="InterPro" id="IPR051313">
    <property type="entry name" value="Bact_iron-sidero_bind"/>
</dbReference>
<keyword evidence="3" id="KW-0813">Transport</keyword>
<organism evidence="5 6">
    <name type="scientific">Rhodococcus triatomae</name>
    <dbReference type="NCBI Taxonomy" id="300028"/>
    <lineage>
        <taxon>Bacteria</taxon>
        <taxon>Bacillati</taxon>
        <taxon>Actinomycetota</taxon>
        <taxon>Actinomycetes</taxon>
        <taxon>Mycobacteriales</taxon>
        <taxon>Nocardiaceae</taxon>
        <taxon>Rhodococcus</taxon>
    </lineage>
</organism>
<accession>A0A1G8P1K9</accession>
<gene>
    <name evidence="5" type="ORF">SAMN05444695_11236</name>
</gene>